<evidence type="ECO:0000256" key="1">
    <source>
        <dbReference type="SAM" id="Phobius"/>
    </source>
</evidence>
<dbReference type="AlphaFoldDB" id="D1P4R7"/>
<proteinExistence type="predicted"/>
<accession>D1P4R7</accession>
<feature type="transmembrane region" description="Helical" evidence="1">
    <location>
        <begin position="14"/>
        <end position="34"/>
    </location>
</feature>
<dbReference type="EMBL" id="ABXV02000030">
    <property type="protein sequence ID" value="EFB71893.1"/>
    <property type="molecule type" value="Genomic_DNA"/>
</dbReference>
<organism evidence="2 3">
    <name type="scientific">Providencia rustigianii DSM 4541</name>
    <dbReference type="NCBI Taxonomy" id="500637"/>
    <lineage>
        <taxon>Bacteria</taxon>
        <taxon>Pseudomonadati</taxon>
        <taxon>Pseudomonadota</taxon>
        <taxon>Gammaproteobacteria</taxon>
        <taxon>Enterobacterales</taxon>
        <taxon>Morganellaceae</taxon>
        <taxon>Providencia</taxon>
    </lineage>
</organism>
<dbReference type="STRING" id="500637.PROVRUST_07219"/>
<reference evidence="2" key="1">
    <citation type="submission" date="2009-12" db="EMBL/GenBank/DDBJ databases">
        <authorList>
            <person name="Weinstock G."/>
            <person name="Sodergren E."/>
            <person name="Clifton S."/>
            <person name="Fulton L."/>
            <person name="Fulton B."/>
            <person name="Courtney L."/>
            <person name="Fronick C."/>
            <person name="Harrison M."/>
            <person name="Strong C."/>
            <person name="Farmer C."/>
            <person name="Delahaunty K."/>
            <person name="Markovic C."/>
            <person name="Hall O."/>
            <person name="Minx P."/>
            <person name="Tomlinson C."/>
            <person name="Mitreva M."/>
            <person name="Nelson J."/>
            <person name="Hou S."/>
            <person name="Wollam A."/>
            <person name="Pepin K.H."/>
            <person name="Johnson M."/>
            <person name="Bhonagiri V."/>
            <person name="Nash W.E."/>
            <person name="Warren W."/>
            <person name="Chinwalla A."/>
            <person name="Mardis E.R."/>
            <person name="Wilson R.K."/>
        </authorList>
    </citation>
    <scope>NUCLEOTIDE SEQUENCE [LARGE SCALE GENOMIC DNA]</scope>
    <source>
        <strain evidence="2">DSM 4541</strain>
    </source>
</reference>
<name>D1P4R7_9GAMM</name>
<evidence type="ECO:0000313" key="3">
    <source>
        <dbReference type="Proteomes" id="UP000005512"/>
    </source>
</evidence>
<gene>
    <name evidence="2" type="ORF">PROVRUST_07219</name>
</gene>
<dbReference type="Proteomes" id="UP000005512">
    <property type="component" value="Unassembled WGS sequence"/>
</dbReference>
<dbReference type="HOGENOM" id="CLU_3156697_0_0_6"/>
<protein>
    <submittedName>
        <fullName evidence="2">Uncharacterized protein</fullName>
    </submittedName>
</protein>
<keyword evidence="3" id="KW-1185">Reference proteome</keyword>
<keyword evidence="1" id="KW-0472">Membrane</keyword>
<evidence type="ECO:0000313" key="2">
    <source>
        <dbReference type="EMBL" id="EFB71893.1"/>
    </source>
</evidence>
<keyword evidence="1" id="KW-0812">Transmembrane</keyword>
<comment type="caution">
    <text evidence="2">The sequence shown here is derived from an EMBL/GenBank/DDBJ whole genome shotgun (WGS) entry which is preliminary data.</text>
</comment>
<keyword evidence="1" id="KW-1133">Transmembrane helix</keyword>
<sequence length="48" mass="5612">MCNNKGILLFKTKVSLYCFLLLIIGFLLSNHVCFTENKPDLRDFIDFI</sequence>